<proteinExistence type="predicted"/>
<dbReference type="InterPro" id="IPR000182">
    <property type="entry name" value="GNAT_dom"/>
</dbReference>
<dbReference type="RefSeq" id="XP_002731771.1">
    <property type="nucleotide sequence ID" value="XM_002731725.2"/>
</dbReference>
<dbReference type="GeneID" id="100371352"/>
<dbReference type="SUPFAM" id="SSF55729">
    <property type="entry name" value="Acyl-CoA N-acyltransferases (Nat)"/>
    <property type="match status" value="1"/>
</dbReference>
<dbReference type="InterPro" id="IPR016181">
    <property type="entry name" value="Acyl_CoA_acyltransferase"/>
</dbReference>
<dbReference type="PANTHER" id="PTHR20905:SF1">
    <property type="entry name" value="AT07410P-RELATED"/>
    <property type="match status" value="1"/>
</dbReference>
<gene>
    <name evidence="3" type="primary">LOC100371352</name>
</gene>
<dbReference type="CDD" id="cd04301">
    <property type="entry name" value="NAT_SF"/>
    <property type="match status" value="1"/>
</dbReference>
<feature type="domain" description="N-acetyltransferase" evidence="1">
    <location>
        <begin position="141"/>
        <end position="190"/>
    </location>
</feature>
<evidence type="ECO:0000313" key="3">
    <source>
        <dbReference type="RefSeq" id="XP_002731771.1"/>
    </source>
</evidence>
<dbReference type="Gene3D" id="3.40.630.30">
    <property type="match status" value="1"/>
</dbReference>
<evidence type="ECO:0000259" key="1">
    <source>
        <dbReference type="Pfam" id="PF00583"/>
    </source>
</evidence>
<dbReference type="Pfam" id="PF00583">
    <property type="entry name" value="Acetyltransf_1"/>
    <property type="match status" value="1"/>
</dbReference>
<dbReference type="PANTHER" id="PTHR20905">
    <property type="entry name" value="N-ACETYLTRANSFERASE-RELATED"/>
    <property type="match status" value="1"/>
</dbReference>
<protein>
    <submittedName>
        <fullName evidence="3">Uncharacterized protein LOC100371352</fullName>
    </submittedName>
</protein>
<keyword evidence="2" id="KW-1185">Reference proteome</keyword>
<sequence>MESAKASISYHVLKEEHIAEAAHVLTKAFLGGESISSVLKQPYNAEFASSEDICKVASKEGVSVVAVDDTTGKVVGAISGTLCRAKELGAQKVNTPLVPPEVAPYYCPAFIPYLEELEQFFAGNKELTADPECLIMRSAKIGVLSEYGGLGIGTKMADKRQELCQKIGCKYIILTSTSPISFKLYSKLGYKVLGEIPYKDFVINGERPFAAITMGTSGKSMMKSIL</sequence>
<name>A0ABM0GKC2_SACKO</name>
<organism evidence="2 3">
    <name type="scientific">Saccoglossus kowalevskii</name>
    <name type="common">Acorn worm</name>
    <dbReference type="NCBI Taxonomy" id="10224"/>
    <lineage>
        <taxon>Eukaryota</taxon>
        <taxon>Metazoa</taxon>
        <taxon>Hemichordata</taxon>
        <taxon>Enteropneusta</taxon>
        <taxon>Harrimaniidae</taxon>
        <taxon>Saccoglossus</taxon>
    </lineage>
</organism>
<reference evidence="3" key="1">
    <citation type="submission" date="2025-08" db="UniProtKB">
        <authorList>
            <consortium name="RefSeq"/>
        </authorList>
    </citation>
    <scope>IDENTIFICATION</scope>
    <source>
        <tissue evidence="3">Testes</tissue>
    </source>
</reference>
<evidence type="ECO:0000313" key="2">
    <source>
        <dbReference type="Proteomes" id="UP000694865"/>
    </source>
</evidence>
<accession>A0ABM0GKC2</accession>
<dbReference type="Proteomes" id="UP000694865">
    <property type="component" value="Unplaced"/>
</dbReference>